<reference evidence="8 9" key="1">
    <citation type="submission" date="2019-10" db="EMBL/GenBank/DDBJ databases">
        <title>Whole-genome sequence of the purple nonsulfur photosynthetic bacterium Rhodocyclus tenuis.</title>
        <authorList>
            <person name="Kyndt J.A."/>
            <person name="Meyer T.E."/>
        </authorList>
    </citation>
    <scope>NUCLEOTIDE SEQUENCE [LARGE SCALE GENOMIC DNA]</scope>
    <source>
        <strain evidence="8 9">DSM 110</strain>
    </source>
</reference>
<dbReference type="AlphaFoldDB" id="A0A6L5JYA2"/>
<dbReference type="Proteomes" id="UP000480275">
    <property type="component" value="Unassembled WGS sequence"/>
</dbReference>
<evidence type="ECO:0000256" key="2">
    <source>
        <dbReference type="ARBA" id="ARBA00022519"/>
    </source>
</evidence>
<protein>
    <submittedName>
        <fullName evidence="8">UDP-2,3-diacylglucosamine diphosphatase</fullName>
    </submittedName>
</protein>
<sequence>MPRVRSIFLSDIHLGTRACQADRLLDFLREYTAESVFLVGDIVDFWAMSRGIHWTSAQNTFVQKILRRARRGERVVLIPGNHDEALREYGGVAFGDITVLTEYVHQTADGRRFLVLHGDEFDQITRHHRWVAVLGDVAYNTLVRINGVLSHVRRRLGMAGYWSLAGYAKRRVKSALQFIFDFEDAAIHSARQRGLDGIICGHIHSAAIREVGGLTYVNCGDWVDSCTAIVEHDDGRLELVSWGAATQVVTRPALSTPPLSAPIPPTLPETLTAAEATTPGTPGDALGHEGVECAS</sequence>
<feature type="domain" description="Calcineurin-like phosphoesterase" evidence="7">
    <location>
        <begin position="7"/>
        <end position="205"/>
    </location>
</feature>
<gene>
    <name evidence="8" type="ORF">GHK24_11065</name>
</gene>
<dbReference type="Pfam" id="PF00149">
    <property type="entry name" value="Metallophos"/>
    <property type="match status" value="1"/>
</dbReference>
<evidence type="ECO:0000259" key="7">
    <source>
        <dbReference type="Pfam" id="PF00149"/>
    </source>
</evidence>
<dbReference type="CDD" id="cd07398">
    <property type="entry name" value="MPP_YbbF-LpxH"/>
    <property type="match status" value="1"/>
</dbReference>
<dbReference type="SUPFAM" id="SSF56300">
    <property type="entry name" value="Metallo-dependent phosphatases"/>
    <property type="match status" value="1"/>
</dbReference>
<dbReference type="PANTHER" id="PTHR34990:SF2">
    <property type="entry name" value="BLL8164 PROTEIN"/>
    <property type="match status" value="1"/>
</dbReference>
<keyword evidence="1" id="KW-1003">Cell membrane</keyword>
<organism evidence="8 9">
    <name type="scientific">Rhodocyclus tenuis</name>
    <name type="common">Rhodospirillum tenue</name>
    <dbReference type="NCBI Taxonomy" id="1066"/>
    <lineage>
        <taxon>Bacteria</taxon>
        <taxon>Pseudomonadati</taxon>
        <taxon>Pseudomonadota</taxon>
        <taxon>Betaproteobacteria</taxon>
        <taxon>Rhodocyclales</taxon>
        <taxon>Rhodocyclaceae</taxon>
        <taxon>Rhodocyclus</taxon>
    </lineage>
</organism>
<keyword evidence="4" id="KW-0472">Membrane</keyword>
<feature type="compositionally biased region" description="Basic and acidic residues" evidence="6">
    <location>
        <begin position="286"/>
        <end position="295"/>
    </location>
</feature>
<dbReference type="GO" id="GO:0008758">
    <property type="term" value="F:UDP-2,3-diacylglucosamine hydrolase activity"/>
    <property type="evidence" value="ECO:0007669"/>
    <property type="project" value="TreeGrafter"/>
</dbReference>
<comment type="caution">
    <text evidence="8">The sequence shown here is derived from an EMBL/GenBank/DDBJ whole genome shotgun (WGS) entry which is preliminary data.</text>
</comment>
<dbReference type="InterPro" id="IPR004843">
    <property type="entry name" value="Calcineurin-like_PHP"/>
</dbReference>
<dbReference type="GO" id="GO:0016020">
    <property type="term" value="C:membrane"/>
    <property type="evidence" value="ECO:0007669"/>
    <property type="project" value="GOC"/>
</dbReference>
<proteinExistence type="predicted"/>
<keyword evidence="3" id="KW-0479">Metal-binding</keyword>
<keyword evidence="2" id="KW-0997">Cell inner membrane</keyword>
<accession>A0A6L5JYA2</accession>
<feature type="compositionally biased region" description="Low complexity" evidence="6">
    <location>
        <begin position="273"/>
        <end position="283"/>
    </location>
</feature>
<dbReference type="GO" id="GO:0009245">
    <property type="term" value="P:lipid A biosynthetic process"/>
    <property type="evidence" value="ECO:0007669"/>
    <property type="project" value="TreeGrafter"/>
</dbReference>
<evidence type="ECO:0000256" key="1">
    <source>
        <dbReference type="ARBA" id="ARBA00022475"/>
    </source>
</evidence>
<dbReference type="PANTHER" id="PTHR34990">
    <property type="entry name" value="UDP-2,3-DIACYLGLUCOSAMINE HYDROLASE-RELATED"/>
    <property type="match status" value="1"/>
</dbReference>
<evidence type="ECO:0000256" key="3">
    <source>
        <dbReference type="ARBA" id="ARBA00022723"/>
    </source>
</evidence>
<evidence type="ECO:0000313" key="8">
    <source>
        <dbReference type="EMBL" id="MQY52313.1"/>
    </source>
</evidence>
<evidence type="ECO:0000256" key="5">
    <source>
        <dbReference type="ARBA" id="ARBA00023211"/>
    </source>
</evidence>
<dbReference type="OrthoDB" id="9802481at2"/>
<dbReference type="GO" id="GO:0046872">
    <property type="term" value="F:metal ion binding"/>
    <property type="evidence" value="ECO:0007669"/>
    <property type="project" value="UniProtKB-KW"/>
</dbReference>
<dbReference type="Gene3D" id="3.60.21.10">
    <property type="match status" value="1"/>
</dbReference>
<feature type="region of interest" description="Disordered" evidence="6">
    <location>
        <begin position="273"/>
        <end position="295"/>
    </location>
</feature>
<keyword evidence="5" id="KW-0464">Manganese</keyword>
<dbReference type="InterPro" id="IPR043461">
    <property type="entry name" value="LpxH-like"/>
</dbReference>
<name>A0A6L5JYA2_RHOTE</name>
<evidence type="ECO:0000313" key="9">
    <source>
        <dbReference type="Proteomes" id="UP000480275"/>
    </source>
</evidence>
<dbReference type="EMBL" id="WIXJ01000008">
    <property type="protein sequence ID" value="MQY52313.1"/>
    <property type="molecule type" value="Genomic_DNA"/>
</dbReference>
<evidence type="ECO:0000256" key="6">
    <source>
        <dbReference type="SAM" id="MobiDB-lite"/>
    </source>
</evidence>
<dbReference type="InterPro" id="IPR029052">
    <property type="entry name" value="Metallo-depent_PP-like"/>
</dbReference>
<evidence type="ECO:0000256" key="4">
    <source>
        <dbReference type="ARBA" id="ARBA00023136"/>
    </source>
</evidence>